<evidence type="ECO:0000256" key="1">
    <source>
        <dbReference type="SAM" id="MobiDB-lite"/>
    </source>
</evidence>
<sequence length="1028" mass="113110">MTSDTGEQFAMDQLTAPNHELQKKLIISYTRDFLISLRELDVCKKLPSGFDQSLLSEFDDTSQDRQRISGALSSHNFRRNEYGSSPPTRGELGNYSRTSHGRWDTSSSGRSDKDSDSQFDMDSDSGRRYGQTRRSWQVLEHDGLLGSGSFPRPSVYAAGTSVSKPRSNEPYQLNRSNEPYHPPRPYKAVPHLRKDTDAINDETFGSSESTTEDRTEEERKRRASFELMRKEQQKARQENQKSNPEKRKDDFDLLGDSKDDKGLLNRDKVSDENVILPTTSEKSCPPSLTSASRPLVPPGFTCPVLERNSGTKALSHPDSLEVGNPELEVSLLDVKDNNKNEKIELDSGLHKTPDLSKAFETSENNEAVELDAELMGDKIAGISNQDHPTSLLDKLFGNALTLNGGSTSGFIVHHDDSKPDDSWSPHTVQSSKFAHWFLEEDKKPVDDLSSGRPNNLLSLIVGGEKMGSQLSDVKALKHIPSSFPFQSSELVDSHRTSNATPDAVENSDQFCNSNIIKPGTIPAVLTCEDLEQTILSEMSEKVPTLPQPVQGWGIPDERTEQKKSGIIDHASQHLLSLLQKRPGQKDIALPPNLESRSSDKLPNIEAASGGTAAVHNSRGANAENLPNSGKHLALETLFGTAFMKELQSVGAPVSAQRGSLGFARVDGSESGGFPSVIDDGLLPSTLQIEPNRTSYESSVRTSNQRERITPDVIEEHLIGFDDPQPELGSSRLRTEVGYKHGGFDGSSEIRLPEEESLITVSDPFSLQNFMPVRNSAKADLLTSSETAVDIAEKLAALNAFRDERSIVGGQEGPHFVRAAYDMREPNVPFHNRQVQSPSPQLHPPQLNHVGPLFNTLDSHPSNINTQMKFIAPEGIIHHDPPPNQPFSGNMHRPPFHHPGTGLAGFDPPNHPILQQMQMRGNFPPHHLLRAFSRGAPLPHHSNNQGAGLIPEVNSMQGYAFGQRQPNFAGLGISPPAPEVVSGSNHPDVLQRLIEMELRSNSKQIHPLSAAGRSRGMHGHELDMGFGYR</sequence>
<comment type="caution">
    <text evidence="2">The sequence shown here is derived from an EMBL/GenBank/DDBJ whole genome shotgun (WGS) entry which is preliminary data.</text>
</comment>
<dbReference type="OrthoDB" id="1923709at2759"/>
<organism evidence="2 3">
    <name type="scientific">Cephalotus follicularis</name>
    <name type="common">Albany pitcher plant</name>
    <dbReference type="NCBI Taxonomy" id="3775"/>
    <lineage>
        <taxon>Eukaryota</taxon>
        <taxon>Viridiplantae</taxon>
        <taxon>Streptophyta</taxon>
        <taxon>Embryophyta</taxon>
        <taxon>Tracheophyta</taxon>
        <taxon>Spermatophyta</taxon>
        <taxon>Magnoliopsida</taxon>
        <taxon>eudicotyledons</taxon>
        <taxon>Gunneridae</taxon>
        <taxon>Pentapetalae</taxon>
        <taxon>rosids</taxon>
        <taxon>fabids</taxon>
        <taxon>Oxalidales</taxon>
        <taxon>Cephalotaceae</taxon>
        <taxon>Cephalotus</taxon>
    </lineage>
</organism>
<dbReference type="STRING" id="3775.A0A1Q3CT60"/>
<dbReference type="InParanoid" id="A0A1Q3CT60"/>
<name>A0A1Q3CT60_CEPFO</name>
<dbReference type="EMBL" id="BDDD01002880">
    <property type="protein sequence ID" value="GAV83410.1"/>
    <property type="molecule type" value="Genomic_DNA"/>
</dbReference>
<dbReference type="FunCoup" id="A0A1Q3CT60">
    <property type="interactions" value="2297"/>
</dbReference>
<proteinExistence type="predicted"/>
<feature type="compositionally biased region" description="Basic and acidic residues" evidence="1">
    <location>
        <begin position="211"/>
        <end position="266"/>
    </location>
</feature>
<dbReference type="PANTHER" id="PTHR34802">
    <property type="entry name" value="CHORISMATE SYNTHASE"/>
    <property type="match status" value="1"/>
</dbReference>
<evidence type="ECO:0000313" key="3">
    <source>
        <dbReference type="Proteomes" id="UP000187406"/>
    </source>
</evidence>
<evidence type="ECO:0000313" key="2">
    <source>
        <dbReference type="EMBL" id="GAV83410.1"/>
    </source>
</evidence>
<dbReference type="AlphaFoldDB" id="A0A1Q3CT60"/>
<accession>A0A1Q3CT60</accession>
<gene>
    <name evidence="2" type="ORF">CFOL_v3_26857</name>
</gene>
<dbReference type="Proteomes" id="UP000187406">
    <property type="component" value="Unassembled WGS sequence"/>
</dbReference>
<dbReference type="PANTHER" id="PTHR34802:SF1">
    <property type="entry name" value="CHORISMATE SYNTHASE"/>
    <property type="match status" value="1"/>
</dbReference>
<reference evidence="3" key="1">
    <citation type="submission" date="2016-04" db="EMBL/GenBank/DDBJ databases">
        <title>Cephalotus genome sequencing.</title>
        <authorList>
            <person name="Fukushima K."/>
            <person name="Hasebe M."/>
            <person name="Fang X."/>
        </authorList>
    </citation>
    <scope>NUCLEOTIDE SEQUENCE [LARGE SCALE GENOMIC DNA]</scope>
    <source>
        <strain evidence="3">cv. St1</strain>
    </source>
</reference>
<protein>
    <submittedName>
        <fullName evidence="2">Uncharacterized protein</fullName>
    </submittedName>
</protein>
<feature type="compositionally biased region" description="Polar residues" evidence="1">
    <location>
        <begin position="160"/>
        <end position="177"/>
    </location>
</feature>
<keyword evidence="3" id="KW-1185">Reference proteome</keyword>
<feature type="region of interest" description="Disordered" evidence="1">
    <location>
        <begin position="60"/>
        <end position="266"/>
    </location>
</feature>